<dbReference type="RefSeq" id="WP_146816287.1">
    <property type="nucleotide sequence ID" value="NZ_BJYA01000011.1"/>
</dbReference>
<dbReference type="InterPro" id="IPR054480">
    <property type="entry name" value="AHAS_small-like_ACT"/>
</dbReference>
<dbReference type="CDD" id="cd04883">
    <property type="entry name" value="ACT_AcuB"/>
    <property type="match status" value="1"/>
</dbReference>
<dbReference type="InterPro" id="IPR051257">
    <property type="entry name" value="Diverse_CBS-Domain"/>
</dbReference>
<protein>
    <submittedName>
        <fullName evidence="4">Acetoin utilization protein AcuB</fullName>
    </submittedName>
</protein>
<dbReference type="AlphaFoldDB" id="A0A511W6K3"/>
<dbReference type="Pfam" id="PF22629">
    <property type="entry name" value="ACT_AHAS_ss"/>
    <property type="match status" value="1"/>
</dbReference>
<dbReference type="CDD" id="cd04584">
    <property type="entry name" value="CBS_pair_AcuB_like"/>
    <property type="match status" value="1"/>
</dbReference>
<organism evidence="4 5">
    <name type="scientific">Alkalibacillus haloalkaliphilus</name>
    <dbReference type="NCBI Taxonomy" id="94136"/>
    <lineage>
        <taxon>Bacteria</taxon>
        <taxon>Bacillati</taxon>
        <taxon>Bacillota</taxon>
        <taxon>Bacilli</taxon>
        <taxon>Bacillales</taxon>
        <taxon>Bacillaceae</taxon>
        <taxon>Alkalibacillus</taxon>
    </lineage>
</organism>
<evidence type="ECO:0000259" key="3">
    <source>
        <dbReference type="PROSITE" id="PS51371"/>
    </source>
</evidence>
<dbReference type="SUPFAM" id="SSF54631">
    <property type="entry name" value="CBS-domain pair"/>
    <property type="match status" value="1"/>
</dbReference>
<dbReference type="SMART" id="SM00116">
    <property type="entry name" value="CBS"/>
    <property type="match status" value="2"/>
</dbReference>
<dbReference type="InterPro" id="IPR045865">
    <property type="entry name" value="ACT-like_dom_sf"/>
</dbReference>
<dbReference type="Gene3D" id="3.30.70.260">
    <property type="match status" value="1"/>
</dbReference>
<evidence type="ECO:0000313" key="5">
    <source>
        <dbReference type="Proteomes" id="UP000321440"/>
    </source>
</evidence>
<proteinExistence type="predicted"/>
<dbReference type="PANTHER" id="PTHR43080:SF2">
    <property type="entry name" value="CBS DOMAIN-CONTAINING PROTEIN"/>
    <property type="match status" value="1"/>
</dbReference>
<accession>A0A511W6K3</accession>
<evidence type="ECO:0000256" key="1">
    <source>
        <dbReference type="ARBA" id="ARBA00023122"/>
    </source>
</evidence>
<dbReference type="Proteomes" id="UP000321440">
    <property type="component" value="Unassembled WGS sequence"/>
</dbReference>
<dbReference type="EMBL" id="BJYA01000011">
    <property type="protein sequence ID" value="GEN45928.1"/>
    <property type="molecule type" value="Genomic_DNA"/>
</dbReference>
<evidence type="ECO:0000313" key="4">
    <source>
        <dbReference type="EMBL" id="GEN45928.1"/>
    </source>
</evidence>
<feature type="domain" description="CBS" evidence="3">
    <location>
        <begin position="7"/>
        <end position="63"/>
    </location>
</feature>
<dbReference type="InterPro" id="IPR046342">
    <property type="entry name" value="CBS_dom_sf"/>
</dbReference>
<keyword evidence="5" id="KW-1185">Reference proteome</keyword>
<comment type="caution">
    <text evidence="4">The sequence shown here is derived from an EMBL/GenBank/DDBJ whole genome shotgun (WGS) entry which is preliminary data.</text>
</comment>
<dbReference type="SUPFAM" id="SSF55021">
    <property type="entry name" value="ACT-like"/>
    <property type="match status" value="1"/>
</dbReference>
<dbReference type="PANTHER" id="PTHR43080">
    <property type="entry name" value="CBS DOMAIN-CONTAINING PROTEIN CBSX3, MITOCHONDRIAL"/>
    <property type="match status" value="1"/>
</dbReference>
<name>A0A511W6K3_9BACI</name>
<feature type="domain" description="CBS" evidence="3">
    <location>
        <begin position="78"/>
        <end position="137"/>
    </location>
</feature>
<keyword evidence="1 2" id="KW-0129">CBS domain</keyword>
<dbReference type="InterPro" id="IPR000644">
    <property type="entry name" value="CBS_dom"/>
</dbReference>
<evidence type="ECO:0000256" key="2">
    <source>
        <dbReference type="PROSITE-ProRule" id="PRU00703"/>
    </source>
</evidence>
<dbReference type="Pfam" id="PF00571">
    <property type="entry name" value="CBS"/>
    <property type="match status" value="2"/>
</dbReference>
<sequence>MLVEEIMSEPLVTINSNDRIEEALELLNKHKIRHIPVVSENEQVVGILSDRDIRDAAPSILEENQNRQILQHEVSSIMTTPVITVHPLDFIEDIATIFYEHEIACVPVTKNNQLVGIVTEKDLLYRLIQLTGIHEQSSQIEVKVPNKVGVLPNVTKIISDRNTNISSVFIYPYQDSYHEKIIVLRIQTMNPMPLIDELKQHGYEVIWPNIPGLSK</sequence>
<dbReference type="Gene3D" id="3.10.580.10">
    <property type="entry name" value="CBS-domain"/>
    <property type="match status" value="1"/>
</dbReference>
<dbReference type="OrthoDB" id="9781631at2"/>
<gene>
    <name evidence="4" type="ORF">AHA02nite_17040</name>
</gene>
<reference evidence="4 5" key="1">
    <citation type="submission" date="2019-07" db="EMBL/GenBank/DDBJ databases">
        <title>Whole genome shotgun sequence of Alkalibacillus haloalkaliphilus NBRC 103110.</title>
        <authorList>
            <person name="Hosoyama A."/>
            <person name="Uohara A."/>
            <person name="Ohji S."/>
            <person name="Ichikawa N."/>
        </authorList>
    </citation>
    <scope>NUCLEOTIDE SEQUENCE [LARGE SCALE GENOMIC DNA]</scope>
    <source>
        <strain evidence="4 5">NBRC 103110</strain>
    </source>
</reference>
<dbReference type="PROSITE" id="PS51371">
    <property type="entry name" value="CBS"/>
    <property type="match status" value="2"/>
</dbReference>